<dbReference type="EC" id="2.4.1.157" evidence="3"/>
<evidence type="ECO:0000259" key="2">
    <source>
        <dbReference type="Pfam" id="PF13439"/>
    </source>
</evidence>
<protein>
    <submittedName>
        <fullName evidence="3">12-diacylglycerol 3-glucosyltransferase protein</fullName>
        <ecNumber evidence="3">2.4.1.157</ecNumber>
    </submittedName>
</protein>
<dbReference type="InterPro" id="IPR001296">
    <property type="entry name" value="Glyco_trans_1"/>
</dbReference>
<proteinExistence type="predicted"/>
<dbReference type="SUPFAM" id="SSF53756">
    <property type="entry name" value="UDP-Glycosyltransferase/glycogen phosphorylase"/>
    <property type="match status" value="1"/>
</dbReference>
<evidence type="ECO:0000313" key="4">
    <source>
        <dbReference type="Proteomes" id="UP000029387"/>
    </source>
</evidence>
<keyword evidence="3" id="KW-0808">Transferase</keyword>
<dbReference type="Proteomes" id="UP000029387">
    <property type="component" value="Unassembled WGS sequence"/>
</dbReference>
<name>A0A087RZ80_9ARCH</name>
<organism evidence="3 4">
    <name type="scientific">Marine Group I thaumarchaeote SCGC AAA799-P11</name>
    <dbReference type="NCBI Taxonomy" id="1502295"/>
    <lineage>
        <taxon>Archaea</taxon>
        <taxon>Nitrososphaerota</taxon>
        <taxon>Marine Group I</taxon>
    </lineage>
</organism>
<dbReference type="PANTHER" id="PTHR45947:SF3">
    <property type="entry name" value="SULFOQUINOVOSYL TRANSFERASE SQD2"/>
    <property type="match status" value="1"/>
</dbReference>
<dbReference type="PANTHER" id="PTHR45947">
    <property type="entry name" value="SULFOQUINOVOSYL TRANSFERASE SQD2"/>
    <property type="match status" value="1"/>
</dbReference>
<feature type="domain" description="Glycosyl transferase family 1" evidence="1">
    <location>
        <begin position="193"/>
        <end position="356"/>
    </location>
</feature>
<gene>
    <name evidence="3" type="ORF">AAA799P11_00993</name>
</gene>
<dbReference type="Pfam" id="PF00534">
    <property type="entry name" value="Glycos_transf_1"/>
    <property type="match status" value="1"/>
</dbReference>
<dbReference type="GO" id="GO:0016757">
    <property type="term" value="F:glycosyltransferase activity"/>
    <property type="evidence" value="ECO:0007669"/>
    <property type="project" value="UniProtKB-KW"/>
</dbReference>
<comment type="caution">
    <text evidence="3">The sequence shown here is derived from an EMBL/GenBank/DDBJ whole genome shotgun (WGS) entry which is preliminary data.</text>
</comment>
<evidence type="ECO:0000313" key="3">
    <source>
        <dbReference type="EMBL" id="KFM18784.1"/>
    </source>
</evidence>
<dbReference type="InterPro" id="IPR028098">
    <property type="entry name" value="Glyco_trans_4-like_N"/>
</dbReference>
<reference evidence="3 4" key="1">
    <citation type="submission" date="2014-06" db="EMBL/GenBank/DDBJ databases">
        <authorList>
            <person name="Ngugi D.K."/>
            <person name="Blom J."/>
            <person name="Alam I."/>
            <person name="Rashid M."/>
            <person name="Baalawi W."/>
            <person name="Zhang G."/>
            <person name="Hikmawan T."/>
            <person name="Guan Y."/>
            <person name="Antunes A."/>
            <person name="Siam R."/>
            <person name="El-Dorry H."/>
            <person name="Bajic V."/>
            <person name="Stingl U."/>
        </authorList>
    </citation>
    <scope>NUCLEOTIDE SEQUENCE [LARGE SCALE GENOMIC DNA]</scope>
    <source>
        <strain evidence="3">SCGC AAA799-P11</strain>
    </source>
</reference>
<sequence>MHILLMVFRFAPHSGGSVIVGTEIANNLAKMGHKVTVITPDLELKGKKYSPNLHPNIKIVYVQTPSRSNLKVAARRCKANLEREGIKLGKKEKFDFVLTIFHPFHLVPNAAISCAKKLSIPAIVKIDDAVYDKSTGLKSLQRKIEKMISTRALKNASKILVANKNTEKIMHTFYNVPFEKIEIIPNGVDLKFFKSTKKLPKKIIFSGVMYHHRGLDVLLESLPDVIRKFSDVNVVLLGDGPEMEKLQSIVKEKHLENNVEFRGWIDRNNLPDQISDASIAIGPLKRTTVTENALPIKVLEYMASSLPILAISGTLPDDVLIHEKNGYFVKDSKELGEKICKLLDSPKLTESMGNESLKMVQKFSWEKIVSDIVKSYENIRN</sequence>
<accession>A0A087RZ80</accession>
<dbReference type="CDD" id="cd03801">
    <property type="entry name" value="GT4_PimA-like"/>
    <property type="match status" value="1"/>
</dbReference>
<dbReference type="Gene3D" id="3.40.50.2000">
    <property type="entry name" value="Glycogen Phosphorylase B"/>
    <property type="match status" value="2"/>
</dbReference>
<dbReference type="InterPro" id="IPR050194">
    <property type="entry name" value="Glycosyltransferase_grp1"/>
</dbReference>
<keyword evidence="3" id="KW-0328">Glycosyltransferase</keyword>
<keyword evidence="4" id="KW-1185">Reference proteome</keyword>
<dbReference type="EMBL" id="JOSZ01000014">
    <property type="protein sequence ID" value="KFM18784.1"/>
    <property type="molecule type" value="Genomic_DNA"/>
</dbReference>
<dbReference type="Pfam" id="PF13439">
    <property type="entry name" value="Glyco_transf_4"/>
    <property type="match status" value="1"/>
</dbReference>
<feature type="domain" description="Glycosyltransferase subfamily 4-like N-terminal" evidence="2">
    <location>
        <begin position="15"/>
        <end position="191"/>
    </location>
</feature>
<dbReference type="AlphaFoldDB" id="A0A087RZ80"/>
<evidence type="ECO:0000259" key="1">
    <source>
        <dbReference type="Pfam" id="PF00534"/>
    </source>
</evidence>